<keyword evidence="6" id="KW-0812">Transmembrane</keyword>
<dbReference type="InterPro" id="IPR051045">
    <property type="entry name" value="TonB-dependent_transducer"/>
</dbReference>
<comment type="similarity">
    <text evidence="2">Belongs to the TonB family.</text>
</comment>
<evidence type="ECO:0000256" key="2">
    <source>
        <dbReference type="ARBA" id="ARBA00006555"/>
    </source>
</evidence>
<dbReference type="RefSeq" id="WP_135278739.1">
    <property type="nucleotide sequence ID" value="NZ_PQVH01000014.1"/>
</dbReference>
<accession>A0A4Y9VPP3</accession>
<dbReference type="EMBL" id="PQVH01000014">
    <property type="protein sequence ID" value="TFW70094.1"/>
    <property type="molecule type" value="Genomic_DNA"/>
</dbReference>
<dbReference type="GO" id="GO:0015031">
    <property type="term" value="P:protein transport"/>
    <property type="evidence" value="ECO:0007669"/>
    <property type="project" value="UniProtKB-KW"/>
</dbReference>
<name>A0A4Y9VPP3_9PROT</name>
<evidence type="ECO:0000256" key="9">
    <source>
        <dbReference type="ARBA" id="ARBA00023136"/>
    </source>
</evidence>
<keyword evidence="8" id="KW-1133">Transmembrane helix</keyword>
<dbReference type="GO" id="GO:0005886">
    <property type="term" value="C:plasma membrane"/>
    <property type="evidence" value="ECO:0007669"/>
    <property type="project" value="UniProtKB-SubCell"/>
</dbReference>
<evidence type="ECO:0000313" key="12">
    <source>
        <dbReference type="Proteomes" id="UP000297706"/>
    </source>
</evidence>
<evidence type="ECO:0000256" key="7">
    <source>
        <dbReference type="ARBA" id="ARBA00022927"/>
    </source>
</evidence>
<dbReference type="Gene3D" id="3.30.1150.10">
    <property type="match status" value="1"/>
</dbReference>
<dbReference type="AlphaFoldDB" id="A0A4Y9VPP3"/>
<keyword evidence="12" id="KW-1185">Reference proteome</keyword>
<keyword evidence="5" id="KW-0997">Cell inner membrane</keyword>
<dbReference type="NCBIfam" id="TIGR01352">
    <property type="entry name" value="tonB_Cterm"/>
    <property type="match status" value="1"/>
</dbReference>
<dbReference type="GO" id="GO:0055085">
    <property type="term" value="P:transmembrane transport"/>
    <property type="evidence" value="ECO:0007669"/>
    <property type="project" value="InterPro"/>
</dbReference>
<feature type="domain" description="TonB C-terminal" evidence="10">
    <location>
        <begin position="186"/>
        <end position="277"/>
    </location>
</feature>
<dbReference type="SUPFAM" id="SSF74653">
    <property type="entry name" value="TolA/TonB C-terminal domain"/>
    <property type="match status" value="1"/>
</dbReference>
<dbReference type="InterPro" id="IPR006260">
    <property type="entry name" value="TonB/TolA_C"/>
</dbReference>
<organism evidence="11 12">
    <name type="scientific">Methylotenera oryzisoli</name>
    <dbReference type="NCBI Taxonomy" id="2080758"/>
    <lineage>
        <taxon>Bacteria</taxon>
        <taxon>Pseudomonadati</taxon>
        <taxon>Pseudomonadota</taxon>
        <taxon>Betaproteobacteria</taxon>
        <taxon>Nitrosomonadales</taxon>
        <taxon>Methylophilaceae</taxon>
        <taxon>Methylotenera</taxon>
    </lineage>
</organism>
<evidence type="ECO:0000256" key="5">
    <source>
        <dbReference type="ARBA" id="ARBA00022519"/>
    </source>
</evidence>
<evidence type="ECO:0000256" key="1">
    <source>
        <dbReference type="ARBA" id="ARBA00004383"/>
    </source>
</evidence>
<keyword evidence="3" id="KW-0813">Transport</keyword>
<gene>
    <name evidence="11" type="ORF">C3Y98_11565</name>
</gene>
<comment type="caution">
    <text evidence="11">The sequence shown here is derived from an EMBL/GenBank/DDBJ whole genome shotgun (WGS) entry which is preliminary data.</text>
</comment>
<comment type="subcellular location">
    <subcellularLocation>
        <location evidence="1">Cell inner membrane</location>
        <topology evidence="1">Single-pass membrane protein</topology>
        <orientation evidence="1">Periplasmic side</orientation>
    </subcellularLocation>
</comment>
<protein>
    <submittedName>
        <fullName evidence="11">Energy transducer TonB</fullName>
    </submittedName>
</protein>
<sequence length="277" mass="29879">MVSNSELVVNPHFFLDPVVSSVEGSNKQNVKAAPLNAYASTASSAEDKVSYKWLVTVLVLHMAGLIGILYAKPETVELEKPQTPMMVSLVSHVENMPEEKPLPVVEQKPVVKKAVVKPQKVVEQPRVVNDDAARKIEQKEPVTTEKVETPVVAENTPTDAQPAAKATDVVAEVAKAKVAPEPAIEPPSFGAAYLNNPAPAYPMSARRMGEQGKVLLKVLVSEEGKATTVQVDRSSGHSKLDEAAVEAVKKWSFVPAKRSNKPMSAYVLVPINFSLNS</sequence>
<evidence type="ECO:0000256" key="8">
    <source>
        <dbReference type="ARBA" id="ARBA00022989"/>
    </source>
</evidence>
<keyword evidence="4" id="KW-1003">Cell membrane</keyword>
<evidence type="ECO:0000256" key="4">
    <source>
        <dbReference type="ARBA" id="ARBA00022475"/>
    </source>
</evidence>
<keyword evidence="7" id="KW-0653">Protein transport</keyword>
<dbReference type="PROSITE" id="PS52015">
    <property type="entry name" value="TONB_CTD"/>
    <property type="match status" value="1"/>
</dbReference>
<reference evidence="11 12" key="1">
    <citation type="submission" date="2018-02" db="EMBL/GenBank/DDBJ databases">
        <title>A novel lanthanide dependent methylotroph, Methylotenera sp. La3113.</title>
        <authorList>
            <person name="Lv H."/>
            <person name="Tani A."/>
        </authorList>
    </citation>
    <scope>NUCLEOTIDE SEQUENCE [LARGE SCALE GENOMIC DNA]</scope>
    <source>
        <strain evidence="11 12">La3113</strain>
    </source>
</reference>
<dbReference type="OrthoDB" id="9792439at2"/>
<evidence type="ECO:0000256" key="3">
    <source>
        <dbReference type="ARBA" id="ARBA00022448"/>
    </source>
</evidence>
<evidence type="ECO:0000256" key="6">
    <source>
        <dbReference type="ARBA" id="ARBA00022692"/>
    </source>
</evidence>
<evidence type="ECO:0000259" key="10">
    <source>
        <dbReference type="PROSITE" id="PS52015"/>
    </source>
</evidence>
<dbReference type="PANTHER" id="PTHR33446">
    <property type="entry name" value="PROTEIN TONB-RELATED"/>
    <property type="match status" value="1"/>
</dbReference>
<keyword evidence="9" id="KW-0472">Membrane</keyword>
<dbReference type="InterPro" id="IPR037682">
    <property type="entry name" value="TonB_C"/>
</dbReference>
<dbReference type="PANTHER" id="PTHR33446:SF2">
    <property type="entry name" value="PROTEIN TONB"/>
    <property type="match status" value="1"/>
</dbReference>
<dbReference type="Pfam" id="PF03544">
    <property type="entry name" value="TonB_C"/>
    <property type="match status" value="1"/>
</dbReference>
<evidence type="ECO:0000313" key="11">
    <source>
        <dbReference type="EMBL" id="TFW70094.1"/>
    </source>
</evidence>
<proteinExistence type="inferred from homology"/>
<dbReference type="Proteomes" id="UP000297706">
    <property type="component" value="Unassembled WGS sequence"/>
</dbReference>